<evidence type="ECO:0000259" key="2">
    <source>
        <dbReference type="Pfam" id="PF06985"/>
    </source>
</evidence>
<organism evidence="3 4">
    <name type="scientific">Chaetomium fimeti</name>
    <dbReference type="NCBI Taxonomy" id="1854472"/>
    <lineage>
        <taxon>Eukaryota</taxon>
        <taxon>Fungi</taxon>
        <taxon>Dikarya</taxon>
        <taxon>Ascomycota</taxon>
        <taxon>Pezizomycotina</taxon>
        <taxon>Sordariomycetes</taxon>
        <taxon>Sordariomycetidae</taxon>
        <taxon>Sordariales</taxon>
        <taxon>Chaetomiaceae</taxon>
        <taxon>Chaetomium</taxon>
    </lineage>
</organism>
<gene>
    <name evidence="3" type="ORF">B0H64DRAFT_404168</name>
</gene>
<dbReference type="PANTHER" id="PTHR24148">
    <property type="entry name" value="ANKYRIN REPEAT DOMAIN-CONTAINING PROTEIN 39 HOMOLOG-RELATED"/>
    <property type="match status" value="1"/>
</dbReference>
<dbReference type="AlphaFoldDB" id="A0AAE0LQQ0"/>
<proteinExistence type="predicted"/>
<dbReference type="Proteomes" id="UP001278766">
    <property type="component" value="Unassembled WGS sequence"/>
</dbReference>
<comment type="caution">
    <text evidence="3">The sequence shown here is derived from an EMBL/GenBank/DDBJ whole genome shotgun (WGS) entry which is preliminary data.</text>
</comment>
<evidence type="ECO:0000313" key="4">
    <source>
        <dbReference type="Proteomes" id="UP001278766"/>
    </source>
</evidence>
<feature type="region of interest" description="Disordered" evidence="1">
    <location>
        <begin position="665"/>
        <end position="697"/>
    </location>
</feature>
<dbReference type="Pfam" id="PF06985">
    <property type="entry name" value="HET"/>
    <property type="match status" value="1"/>
</dbReference>
<dbReference type="GeneID" id="87841323"/>
<reference evidence="3" key="1">
    <citation type="journal article" date="2023" name="Mol. Phylogenet. Evol.">
        <title>Genome-scale phylogeny and comparative genomics of the fungal order Sordariales.</title>
        <authorList>
            <person name="Hensen N."/>
            <person name="Bonometti L."/>
            <person name="Westerberg I."/>
            <person name="Brannstrom I.O."/>
            <person name="Guillou S."/>
            <person name="Cros-Aarteil S."/>
            <person name="Calhoun S."/>
            <person name="Haridas S."/>
            <person name="Kuo A."/>
            <person name="Mondo S."/>
            <person name="Pangilinan J."/>
            <person name="Riley R."/>
            <person name="LaButti K."/>
            <person name="Andreopoulos B."/>
            <person name="Lipzen A."/>
            <person name="Chen C."/>
            <person name="Yan M."/>
            <person name="Daum C."/>
            <person name="Ng V."/>
            <person name="Clum A."/>
            <person name="Steindorff A."/>
            <person name="Ohm R.A."/>
            <person name="Martin F."/>
            <person name="Silar P."/>
            <person name="Natvig D.O."/>
            <person name="Lalanne C."/>
            <person name="Gautier V."/>
            <person name="Ament-Velasquez S.L."/>
            <person name="Kruys A."/>
            <person name="Hutchinson M.I."/>
            <person name="Powell A.J."/>
            <person name="Barry K."/>
            <person name="Miller A.N."/>
            <person name="Grigoriev I.V."/>
            <person name="Debuchy R."/>
            <person name="Gladieux P."/>
            <person name="Hiltunen Thoren M."/>
            <person name="Johannesson H."/>
        </authorList>
    </citation>
    <scope>NUCLEOTIDE SEQUENCE</scope>
    <source>
        <strain evidence="3">CBS 168.71</strain>
    </source>
</reference>
<accession>A0AAE0LQQ0</accession>
<dbReference type="InterPro" id="IPR052895">
    <property type="entry name" value="HetReg/Transcr_Mod"/>
</dbReference>
<feature type="domain" description="Heterokaryon incompatibility" evidence="2">
    <location>
        <begin position="92"/>
        <end position="224"/>
    </location>
</feature>
<dbReference type="EMBL" id="JAUEPN010000006">
    <property type="protein sequence ID" value="KAK3293374.1"/>
    <property type="molecule type" value="Genomic_DNA"/>
</dbReference>
<evidence type="ECO:0000313" key="3">
    <source>
        <dbReference type="EMBL" id="KAK3293374.1"/>
    </source>
</evidence>
<evidence type="ECO:0000256" key="1">
    <source>
        <dbReference type="SAM" id="MobiDB-lite"/>
    </source>
</evidence>
<protein>
    <submittedName>
        <fullName evidence="3">Heterokaryon incompatibility protein-domain-containing protein</fullName>
    </submittedName>
</protein>
<keyword evidence="4" id="KW-1185">Reference proteome</keyword>
<dbReference type="InterPro" id="IPR010730">
    <property type="entry name" value="HET"/>
</dbReference>
<dbReference type="RefSeq" id="XP_062656888.1">
    <property type="nucleotide sequence ID" value="XM_062804375.1"/>
</dbReference>
<reference evidence="3" key="2">
    <citation type="submission" date="2023-06" db="EMBL/GenBank/DDBJ databases">
        <authorList>
            <consortium name="Lawrence Berkeley National Laboratory"/>
            <person name="Haridas S."/>
            <person name="Hensen N."/>
            <person name="Bonometti L."/>
            <person name="Westerberg I."/>
            <person name="Brannstrom I.O."/>
            <person name="Guillou S."/>
            <person name="Cros-Aarteil S."/>
            <person name="Calhoun S."/>
            <person name="Kuo A."/>
            <person name="Mondo S."/>
            <person name="Pangilinan J."/>
            <person name="Riley R."/>
            <person name="Labutti K."/>
            <person name="Andreopoulos B."/>
            <person name="Lipzen A."/>
            <person name="Chen C."/>
            <person name="Yanf M."/>
            <person name="Daum C."/>
            <person name="Ng V."/>
            <person name="Clum A."/>
            <person name="Steindorff A."/>
            <person name="Ohm R."/>
            <person name="Martin F."/>
            <person name="Silar P."/>
            <person name="Natvig D."/>
            <person name="Lalanne C."/>
            <person name="Gautier V."/>
            <person name="Ament-Velasquez S.L."/>
            <person name="Kruys A."/>
            <person name="Hutchinson M.I."/>
            <person name="Powell A.J."/>
            <person name="Barry K."/>
            <person name="Miller A.N."/>
            <person name="Grigoriev I.V."/>
            <person name="Debuchy R."/>
            <person name="Gladieux P."/>
            <person name="Thoren M.H."/>
            <person name="Johannesson H."/>
        </authorList>
    </citation>
    <scope>NUCLEOTIDE SEQUENCE</scope>
    <source>
        <strain evidence="3">CBS 168.71</strain>
    </source>
</reference>
<dbReference type="PANTHER" id="PTHR24148:SF64">
    <property type="entry name" value="HETEROKARYON INCOMPATIBILITY DOMAIN-CONTAINING PROTEIN"/>
    <property type="match status" value="1"/>
</dbReference>
<sequence length="799" mass="89872">MKSKRTHRLKGYEPCNPATLNHLSLSSISRSQIFSQPSVCVSHEKMAEGYQYEDLVWERQEIRLLILEPGNRGDDIACALVSACLSDPDVSFEALSYCWGDSRDRRQIFVGCAAMHITANLFSALQHLRHVSENRVLWVDAICINQEDVDEKTVQVALMGTIYSTCTRVLIWLGEAAQESGRALGGLADLALFYTMVLPGGFTEKAMRHLLERPWFDRVWIVQEMALPKKGTFICGDSTLDLDVLERSMIKADEVIAEGEGKMRSKHPDYFYRLSRHMRTRRATHLGEALGCPFPYVFERHSDAQATDPRDNVFAFVGLAEQVGVLDIVISYQLSVQQVYANLVKRWINRYLQLDIITVFLERQERRLLDLPSWIPDFSGRSAVDLLNTASTSPFEWDSFTAWAGRQRTDDILETSLRDGANQRWYIDRAQPEEGGDDEQSIVQHPHYSKFLALDGCLVDTISEAFDQKHETLDALKVLADPFLKPECEPEEEPDSDEEISILDVIQQKREVWDHVHTSLRPWTQIFSTMEPPDLDDAPYPATGETRFIAFLQTLTAGYSSYDDEGFVEFVQKYRALMYKDAKNNPLSEAMMNSGSHIDEQLMHTNPNSKINERLKGLLRKRRFAVTQTGFFALVPIQAAPGDIIAVLVGGAVPFVLRKKVLPNTSGENNQVNASPSGASATGNTDSKNTTPSDTSNEIELATAEVWHEMNGPKYAGTSRSPDSPLLVEQTLHPDETGETTLGFTARFKTPTKVVGIEDEVYDPAWQVIGTAYVHGIMHGEMKERYKAGDAALQTFLLV</sequence>
<name>A0AAE0LQQ0_9PEZI</name>